<name>A0A0F8WWG3_9ZZZZ</name>
<feature type="non-terminal residue" evidence="1">
    <location>
        <position position="1"/>
    </location>
</feature>
<evidence type="ECO:0000313" key="1">
    <source>
        <dbReference type="EMBL" id="KKK52775.1"/>
    </source>
</evidence>
<accession>A0A0F8WWG3</accession>
<reference evidence="1" key="1">
    <citation type="journal article" date="2015" name="Nature">
        <title>Complex archaea that bridge the gap between prokaryotes and eukaryotes.</title>
        <authorList>
            <person name="Spang A."/>
            <person name="Saw J.H."/>
            <person name="Jorgensen S.L."/>
            <person name="Zaremba-Niedzwiedzka K."/>
            <person name="Martijn J."/>
            <person name="Lind A.E."/>
            <person name="van Eijk R."/>
            <person name="Schleper C."/>
            <person name="Guy L."/>
            <person name="Ettema T.J."/>
        </authorList>
    </citation>
    <scope>NUCLEOTIDE SEQUENCE</scope>
</reference>
<comment type="caution">
    <text evidence="1">The sequence shown here is derived from an EMBL/GenBank/DDBJ whole genome shotgun (WGS) entry which is preliminary data.</text>
</comment>
<dbReference type="EMBL" id="LAZR01066848">
    <property type="protein sequence ID" value="KKK52775.1"/>
    <property type="molecule type" value="Genomic_DNA"/>
</dbReference>
<gene>
    <name evidence="1" type="ORF">LCGC14_3101510</name>
</gene>
<sequence length="48" mass="5441">TIGNTPTVDKMIFFDLSRDVSDANDDMTEDARLLLVEIYFTTNKAEDV</sequence>
<proteinExistence type="predicted"/>
<organism evidence="1">
    <name type="scientific">marine sediment metagenome</name>
    <dbReference type="NCBI Taxonomy" id="412755"/>
    <lineage>
        <taxon>unclassified sequences</taxon>
        <taxon>metagenomes</taxon>
        <taxon>ecological metagenomes</taxon>
    </lineage>
</organism>
<dbReference type="AlphaFoldDB" id="A0A0F8WWG3"/>
<protein>
    <submittedName>
        <fullName evidence="1">Uncharacterized protein</fullName>
    </submittedName>
</protein>